<evidence type="ECO:0000256" key="23">
    <source>
        <dbReference type="PROSITE-ProRule" id="PRU00110"/>
    </source>
</evidence>
<dbReference type="SMART" id="SM00702">
    <property type="entry name" value="P4Hc"/>
    <property type="match status" value="1"/>
</dbReference>
<feature type="domain" description="Fe2OG dioxygenase" evidence="26">
    <location>
        <begin position="122"/>
        <end position="227"/>
    </location>
</feature>
<comment type="caution">
    <text evidence="27">The sequence shown here is derived from an EMBL/GenBank/DDBJ whole genome shotgun (WGS) entry which is preliminary data.</text>
</comment>
<accession>A0A8T2Y4D9</accession>
<keyword evidence="11" id="KW-0932">Cytokinin signaling pathway</keyword>
<reference evidence="27" key="1">
    <citation type="journal article" date="2021" name="J. Hered.">
        <title>Genome Assembly of Salicaceae Populus deltoides (Eastern Cottonwood) I-69 Based on Nanopore Sequencing and Hi-C Technologies.</title>
        <authorList>
            <person name="Bai S."/>
            <person name="Wu H."/>
            <person name="Zhang J."/>
            <person name="Pan Z."/>
            <person name="Zhao W."/>
            <person name="Li Z."/>
            <person name="Tong C."/>
        </authorList>
    </citation>
    <scope>NUCLEOTIDE SEQUENCE</scope>
    <source>
        <tissue evidence="27">Leaf</tissue>
    </source>
</reference>
<evidence type="ECO:0000256" key="11">
    <source>
        <dbReference type="ARBA" id="ARBA00022864"/>
    </source>
</evidence>
<dbReference type="InterPro" id="IPR006620">
    <property type="entry name" value="Pro_4_hyd_alph"/>
</dbReference>
<evidence type="ECO:0000256" key="20">
    <source>
        <dbReference type="ARBA" id="ARBA00023180"/>
    </source>
</evidence>
<evidence type="ECO:0000256" key="14">
    <source>
        <dbReference type="ARBA" id="ARBA00022989"/>
    </source>
</evidence>
<keyword evidence="23" id="KW-0597">Phosphoprotein</keyword>
<keyword evidence="10" id="KW-0256">Endoplasmic reticulum</keyword>
<dbReference type="GO" id="GO:0005829">
    <property type="term" value="C:cytosol"/>
    <property type="evidence" value="ECO:0007669"/>
    <property type="project" value="UniProtKB-SubCell"/>
</dbReference>
<keyword evidence="24" id="KW-0732">Signal</keyword>
<dbReference type="GO" id="GO:0004656">
    <property type="term" value="F:procollagen-proline 4-dioxygenase activity"/>
    <property type="evidence" value="ECO:0007669"/>
    <property type="project" value="UniProtKB-EC"/>
</dbReference>
<dbReference type="PROSITE" id="PS51471">
    <property type="entry name" value="FE2OG_OXY"/>
    <property type="match status" value="1"/>
</dbReference>
<keyword evidence="8" id="KW-0812">Transmembrane</keyword>
<evidence type="ECO:0000256" key="16">
    <source>
        <dbReference type="ARBA" id="ARBA00023002"/>
    </source>
</evidence>
<feature type="chain" id="PRO_5035808383" description="procollagen-proline 4-dioxygenase" evidence="24">
    <location>
        <begin position="26"/>
        <end position="437"/>
    </location>
</feature>
<dbReference type="GO" id="GO:0005634">
    <property type="term" value="C:nucleus"/>
    <property type="evidence" value="ECO:0007669"/>
    <property type="project" value="UniProtKB-SubCell"/>
</dbReference>
<dbReference type="GO" id="GO:0031418">
    <property type="term" value="F:L-ascorbic acid binding"/>
    <property type="evidence" value="ECO:0007669"/>
    <property type="project" value="InterPro"/>
</dbReference>
<evidence type="ECO:0000256" key="8">
    <source>
        <dbReference type="ARBA" id="ARBA00022692"/>
    </source>
</evidence>
<dbReference type="Pfam" id="PF13640">
    <property type="entry name" value="2OG-FeII_Oxy_3"/>
    <property type="match status" value="1"/>
</dbReference>
<dbReference type="Gene3D" id="2.60.120.620">
    <property type="entry name" value="q2cbj1_9rhob like domain"/>
    <property type="match status" value="1"/>
</dbReference>
<gene>
    <name evidence="27" type="ORF">H0E87_015212</name>
</gene>
<feature type="signal peptide" evidence="24">
    <location>
        <begin position="1"/>
        <end position="25"/>
    </location>
</feature>
<keyword evidence="16" id="KW-0560">Oxidoreductase</keyword>
<comment type="catalytic activity">
    <reaction evidence="22">
        <text>L-prolyl-[collagen] + 2-oxoglutarate + O2 = trans-4-hydroxy-L-prolyl-[collagen] + succinate + CO2</text>
        <dbReference type="Rhea" id="RHEA:18945"/>
        <dbReference type="Rhea" id="RHEA-COMP:11676"/>
        <dbReference type="Rhea" id="RHEA-COMP:11680"/>
        <dbReference type="ChEBI" id="CHEBI:15379"/>
        <dbReference type="ChEBI" id="CHEBI:16526"/>
        <dbReference type="ChEBI" id="CHEBI:16810"/>
        <dbReference type="ChEBI" id="CHEBI:30031"/>
        <dbReference type="ChEBI" id="CHEBI:50342"/>
        <dbReference type="ChEBI" id="CHEBI:61965"/>
        <dbReference type="EC" id="1.14.11.2"/>
    </reaction>
</comment>
<dbReference type="PANTHER" id="PTHR10869:SF194">
    <property type="entry name" value="PROLYL 4-HYDROXYLASE 4-RELATED"/>
    <property type="match status" value="1"/>
</dbReference>
<evidence type="ECO:0000256" key="1">
    <source>
        <dbReference type="ARBA" id="ARBA00001961"/>
    </source>
</evidence>
<evidence type="ECO:0000256" key="24">
    <source>
        <dbReference type="SAM" id="SignalP"/>
    </source>
</evidence>
<comment type="subcellular location">
    <subcellularLocation>
        <location evidence="3">Cytoplasm</location>
        <location evidence="3">Cytosol</location>
    </subcellularLocation>
    <subcellularLocation>
        <location evidence="4">Endoplasmic reticulum membrane</location>
        <topology evidence="4">Single-pass type II membrane protein</topology>
    </subcellularLocation>
    <subcellularLocation>
        <location evidence="2">Nucleus</location>
    </subcellularLocation>
</comment>
<evidence type="ECO:0000256" key="19">
    <source>
        <dbReference type="ARBA" id="ARBA00023136"/>
    </source>
</evidence>
<evidence type="ECO:0000256" key="10">
    <source>
        <dbReference type="ARBA" id="ARBA00022824"/>
    </source>
</evidence>
<dbReference type="Pfam" id="PF01627">
    <property type="entry name" value="Hpt"/>
    <property type="match status" value="1"/>
</dbReference>
<keyword evidence="13" id="KW-0735">Signal-anchor</keyword>
<evidence type="ECO:0000313" key="27">
    <source>
        <dbReference type="EMBL" id="KAH8499882.1"/>
    </source>
</evidence>
<keyword evidence="17" id="KW-0408">Iron</keyword>
<feature type="modified residue" description="Phosphohistidine" evidence="23">
    <location>
        <position position="362"/>
    </location>
</feature>
<evidence type="ECO:0000256" key="22">
    <source>
        <dbReference type="ARBA" id="ARBA00049169"/>
    </source>
</evidence>
<evidence type="ECO:0000256" key="7">
    <source>
        <dbReference type="ARBA" id="ARBA00022490"/>
    </source>
</evidence>
<dbReference type="InterPro" id="IPR044862">
    <property type="entry name" value="Pro_4_hyd_alph_FE2OG_OXY"/>
</dbReference>
<dbReference type="InterPro" id="IPR036641">
    <property type="entry name" value="HPT_dom_sf"/>
</dbReference>
<evidence type="ECO:0000256" key="4">
    <source>
        <dbReference type="ARBA" id="ARBA00004648"/>
    </source>
</evidence>
<dbReference type="InterPro" id="IPR045054">
    <property type="entry name" value="P4HA-like"/>
</dbReference>
<evidence type="ECO:0000256" key="3">
    <source>
        <dbReference type="ARBA" id="ARBA00004514"/>
    </source>
</evidence>
<dbReference type="CDD" id="cd00088">
    <property type="entry name" value="HPT"/>
    <property type="match status" value="1"/>
</dbReference>
<dbReference type="GO" id="GO:0005506">
    <property type="term" value="F:iron ion binding"/>
    <property type="evidence" value="ECO:0007669"/>
    <property type="project" value="InterPro"/>
</dbReference>
<dbReference type="PANTHER" id="PTHR10869">
    <property type="entry name" value="PROLYL 4-HYDROXYLASE ALPHA SUBUNIT"/>
    <property type="match status" value="1"/>
</dbReference>
<dbReference type="PROSITE" id="PS50894">
    <property type="entry name" value="HPT"/>
    <property type="match status" value="1"/>
</dbReference>
<dbReference type="EC" id="1.14.11.2" evidence="6"/>
<keyword evidence="9" id="KW-0479">Metal-binding</keyword>
<comment type="similarity">
    <text evidence="5">Belongs to the P4HA family.</text>
</comment>
<keyword evidence="18" id="KW-0902">Two-component regulatory system</keyword>
<protein>
    <recommendedName>
        <fullName evidence="6">procollagen-proline 4-dioxygenase</fullName>
        <ecNumber evidence="6">1.14.11.2</ecNumber>
    </recommendedName>
</protein>
<evidence type="ECO:0000313" key="28">
    <source>
        <dbReference type="Proteomes" id="UP000807159"/>
    </source>
</evidence>
<sequence>MATTIYPHQFLFLLSIFSILHKSISYPGTSSSIINPAKVKQVSWKPRAFVYEGFLTDLECDHLISLAKSELKRSAVADNESGKSKLSEVRTSSGMFITKAKDPIVAGIEDKIATWTFLPRENGEDIQVLRYEHGQKYDPHYDYFSDKVNIARGGHRVATVLMYLTDVEKGGETVFPSAEEPSRRKASVSHEDLSECARKGIADTSSIHAGCPVIEGEKWSATKWIHVDSFDKNLEAGGNCTDQNESCGRWAALGECTKNVEYMVGSSGLPGYCRRSCKREGQSMEVGQMQRAWVEYTKSLFREGFLDAQFQQLQLLQDESNPDFVAEVVSLFFEDSERLLTDLTSALEQQNIDFKKVDAHVHQFKGSSSSIGALRVKNDCIAFRNFCEEQNIEGCLRCLQQLKQDYYLVKSKLEALIRLEQQIVAACGTIPMEELSS</sequence>
<keyword evidence="20" id="KW-0325">Glycoprotein</keyword>
<comment type="cofactor">
    <cofactor evidence="1">
        <name>L-ascorbate</name>
        <dbReference type="ChEBI" id="CHEBI:38290"/>
    </cofactor>
</comment>
<keyword evidence="15" id="KW-0007">Acetylation</keyword>
<keyword evidence="28" id="KW-1185">Reference proteome</keyword>
<dbReference type="FunFam" id="1.20.120.160:FF:000001">
    <property type="entry name" value="Histidine-containing phosphotransfer protein 1"/>
    <property type="match status" value="1"/>
</dbReference>
<evidence type="ECO:0000256" key="6">
    <source>
        <dbReference type="ARBA" id="ARBA00012269"/>
    </source>
</evidence>
<evidence type="ECO:0000256" key="5">
    <source>
        <dbReference type="ARBA" id="ARBA00006511"/>
    </source>
</evidence>
<keyword evidence="14" id="KW-1133">Transmembrane helix</keyword>
<keyword evidence="7" id="KW-0963">Cytoplasm</keyword>
<evidence type="ECO:0000256" key="13">
    <source>
        <dbReference type="ARBA" id="ARBA00022968"/>
    </source>
</evidence>
<evidence type="ECO:0000256" key="12">
    <source>
        <dbReference type="ARBA" id="ARBA00022964"/>
    </source>
</evidence>
<dbReference type="Proteomes" id="UP000807159">
    <property type="component" value="Chromosome 8"/>
</dbReference>
<dbReference type="InterPro" id="IPR005123">
    <property type="entry name" value="Oxoglu/Fe-dep_dioxygenase_dom"/>
</dbReference>
<dbReference type="GO" id="GO:0009736">
    <property type="term" value="P:cytokinin-activated signaling pathway"/>
    <property type="evidence" value="ECO:0007669"/>
    <property type="project" value="UniProtKB-KW"/>
</dbReference>
<dbReference type="AlphaFoldDB" id="A0A8T2Y4D9"/>
<proteinExistence type="inferred from homology"/>
<evidence type="ECO:0000259" key="26">
    <source>
        <dbReference type="PROSITE" id="PS51471"/>
    </source>
</evidence>
<evidence type="ECO:0000259" key="25">
    <source>
        <dbReference type="PROSITE" id="PS50894"/>
    </source>
</evidence>
<dbReference type="GO" id="GO:0005789">
    <property type="term" value="C:endoplasmic reticulum membrane"/>
    <property type="evidence" value="ECO:0007669"/>
    <property type="project" value="UniProtKB-SubCell"/>
</dbReference>
<dbReference type="EMBL" id="JACEGQ020000008">
    <property type="protein sequence ID" value="KAH8499882.1"/>
    <property type="molecule type" value="Genomic_DNA"/>
</dbReference>
<name>A0A8T2Y4D9_POPDE</name>
<evidence type="ECO:0000256" key="9">
    <source>
        <dbReference type="ARBA" id="ARBA00022723"/>
    </source>
</evidence>
<evidence type="ECO:0000256" key="18">
    <source>
        <dbReference type="ARBA" id="ARBA00023012"/>
    </source>
</evidence>
<evidence type="ECO:0000256" key="21">
    <source>
        <dbReference type="ARBA" id="ARBA00023242"/>
    </source>
</evidence>
<dbReference type="SUPFAM" id="SSF47226">
    <property type="entry name" value="Histidine-containing phosphotransfer domain, HPT domain"/>
    <property type="match status" value="1"/>
</dbReference>
<evidence type="ECO:0000256" key="15">
    <source>
        <dbReference type="ARBA" id="ARBA00022990"/>
    </source>
</evidence>
<dbReference type="FunFam" id="2.60.120.620:FF:000002">
    <property type="entry name" value="Prolyl 4-hydroxylase 4"/>
    <property type="match status" value="1"/>
</dbReference>
<keyword evidence="12" id="KW-0223">Dioxygenase</keyword>
<evidence type="ECO:0000256" key="17">
    <source>
        <dbReference type="ARBA" id="ARBA00023004"/>
    </source>
</evidence>
<keyword evidence="19" id="KW-0472">Membrane</keyword>
<organism evidence="27 28">
    <name type="scientific">Populus deltoides</name>
    <name type="common">Eastern poplar</name>
    <name type="synonym">Eastern cottonwood</name>
    <dbReference type="NCBI Taxonomy" id="3696"/>
    <lineage>
        <taxon>Eukaryota</taxon>
        <taxon>Viridiplantae</taxon>
        <taxon>Streptophyta</taxon>
        <taxon>Embryophyta</taxon>
        <taxon>Tracheophyta</taxon>
        <taxon>Spermatophyta</taxon>
        <taxon>Magnoliopsida</taxon>
        <taxon>eudicotyledons</taxon>
        <taxon>Gunneridae</taxon>
        <taxon>Pentapetalae</taxon>
        <taxon>rosids</taxon>
        <taxon>fabids</taxon>
        <taxon>Malpighiales</taxon>
        <taxon>Salicaceae</taxon>
        <taxon>Saliceae</taxon>
        <taxon>Populus</taxon>
    </lineage>
</organism>
<evidence type="ECO:0000256" key="2">
    <source>
        <dbReference type="ARBA" id="ARBA00004123"/>
    </source>
</evidence>
<dbReference type="InterPro" id="IPR008207">
    <property type="entry name" value="Sig_transdc_His_kin_Hpt_dom"/>
</dbReference>
<feature type="domain" description="HPt" evidence="25">
    <location>
        <begin position="321"/>
        <end position="426"/>
    </location>
</feature>
<keyword evidence="21" id="KW-0539">Nucleus</keyword>
<dbReference type="GO" id="GO:0000160">
    <property type="term" value="P:phosphorelay signal transduction system"/>
    <property type="evidence" value="ECO:0007669"/>
    <property type="project" value="UniProtKB-KW"/>
</dbReference>
<dbReference type="Gene3D" id="1.20.120.160">
    <property type="entry name" value="HPT domain"/>
    <property type="match status" value="1"/>
</dbReference>